<keyword evidence="2" id="KW-1185">Reference proteome</keyword>
<proteinExistence type="predicted"/>
<dbReference type="Ensembl" id="ENSTNIT00000006504.1">
    <property type="protein sequence ID" value="ENSTNIP00000006355.1"/>
    <property type="gene ID" value="ENSTNIG00000003755.1"/>
</dbReference>
<reference evidence="1" key="2">
    <citation type="submission" date="2025-08" db="UniProtKB">
        <authorList>
            <consortium name="Ensembl"/>
        </authorList>
    </citation>
    <scope>IDENTIFICATION</scope>
</reference>
<reference evidence="2" key="1">
    <citation type="journal article" date="2004" name="Nature">
        <title>Genome duplication in the teleost fish Tetraodon nigroviridis reveals the early vertebrate proto-karyotype.</title>
        <authorList>
            <person name="Jaillon O."/>
            <person name="Aury J.-M."/>
            <person name="Brunet F."/>
            <person name="Petit J.-L."/>
            <person name="Stange-Thomann N."/>
            <person name="Mauceli E."/>
            <person name="Bouneau L."/>
            <person name="Fischer C."/>
            <person name="Ozouf-Costaz C."/>
            <person name="Bernot A."/>
            <person name="Nicaud S."/>
            <person name="Jaffe D."/>
            <person name="Fisher S."/>
            <person name="Lutfalla G."/>
            <person name="Dossat C."/>
            <person name="Segurens B."/>
            <person name="Dasilva C."/>
            <person name="Salanoubat M."/>
            <person name="Levy M."/>
            <person name="Boudet N."/>
            <person name="Castellano S."/>
            <person name="Anthouard V."/>
            <person name="Jubin C."/>
            <person name="Castelli V."/>
            <person name="Katinka M."/>
            <person name="Vacherie B."/>
            <person name="Biemont C."/>
            <person name="Skalli Z."/>
            <person name="Cattolico L."/>
            <person name="Poulain J."/>
            <person name="De Berardinis V."/>
            <person name="Cruaud C."/>
            <person name="Duprat S."/>
            <person name="Brottier P."/>
            <person name="Coutanceau J.-P."/>
            <person name="Gouzy J."/>
            <person name="Parra G."/>
            <person name="Lardier G."/>
            <person name="Chapple C."/>
            <person name="McKernan K.J."/>
            <person name="McEwan P."/>
            <person name="Bosak S."/>
            <person name="Kellis M."/>
            <person name="Volff J.-N."/>
            <person name="Guigo R."/>
            <person name="Zody M.C."/>
            <person name="Mesirov J."/>
            <person name="Lindblad-Toh K."/>
            <person name="Birren B."/>
            <person name="Nusbaum C."/>
            <person name="Kahn D."/>
            <person name="Robinson-Rechavi M."/>
            <person name="Laudet V."/>
            <person name="Schachter V."/>
            <person name="Quetier F."/>
            <person name="Saurin W."/>
            <person name="Scarpelli C."/>
            <person name="Wincker P."/>
            <person name="Lander E.S."/>
            <person name="Weissenbach J."/>
            <person name="Roest Crollius H."/>
        </authorList>
    </citation>
    <scope>NUCLEOTIDE SEQUENCE [LARGE SCALE GENOMIC DNA]</scope>
</reference>
<dbReference type="GeneTree" id="ENSGT00940000155192"/>
<dbReference type="HOGENOM" id="CLU_2270020_0_0_1"/>
<sequence>YVSQVVETNLVAFDCHWILINEEISDYDLQELVMKSIGRLTLVRQTFPMPQNTTQRCVKHNHRINTSLCDPKNAKAQQLEPVRRPYVYNVIHILSNTFFKKKE</sequence>
<organism evidence="1 2">
    <name type="scientific">Tetraodon nigroviridis</name>
    <name type="common">Spotted green pufferfish</name>
    <name type="synonym">Chelonodon nigroviridis</name>
    <dbReference type="NCBI Taxonomy" id="99883"/>
    <lineage>
        <taxon>Eukaryota</taxon>
        <taxon>Metazoa</taxon>
        <taxon>Chordata</taxon>
        <taxon>Craniata</taxon>
        <taxon>Vertebrata</taxon>
        <taxon>Euteleostomi</taxon>
        <taxon>Actinopterygii</taxon>
        <taxon>Neopterygii</taxon>
        <taxon>Teleostei</taxon>
        <taxon>Neoteleostei</taxon>
        <taxon>Acanthomorphata</taxon>
        <taxon>Eupercaria</taxon>
        <taxon>Tetraodontiformes</taxon>
        <taxon>Tetradontoidea</taxon>
        <taxon>Tetraodontidae</taxon>
        <taxon>Tetraodon</taxon>
    </lineage>
</organism>
<dbReference type="Gene3D" id="3.40.50.2300">
    <property type="match status" value="2"/>
</dbReference>
<evidence type="ECO:0000313" key="1">
    <source>
        <dbReference type="Ensembl" id="ENSTNIP00000006355.1"/>
    </source>
</evidence>
<accession>H3CDN2</accession>
<reference evidence="1" key="3">
    <citation type="submission" date="2025-09" db="UniProtKB">
        <authorList>
            <consortium name="Ensembl"/>
        </authorList>
    </citation>
    <scope>IDENTIFICATION</scope>
</reference>
<dbReference type="InParanoid" id="H3CDN2"/>
<dbReference type="AlphaFoldDB" id="H3CDN2"/>
<name>H3CDN2_TETNG</name>
<protein>
    <submittedName>
        <fullName evidence="1">Uncharacterized protein</fullName>
    </submittedName>
</protein>
<dbReference type="Proteomes" id="UP000007303">
    <property type="component" value="Unassembled WGS sequence"/>
</dbReference>
<evidence type="ECO:0000313" key="2">
    <source>
        <dbReference type="Proteomes" id="UP000007303"/>
    </source>
</evidence>